<comment type="caution">
    <text evidence="1">The sequence shown here is derived from an EMBL/GenBank/DDBJ whole genome shotgun (WGS) entry which is preliminary data.</text>
</comment>
<dbReference type="EMBL" id="MSFI01000012">
    <property type="protein sequence ID" value="OMP67063.1"/>
    <property type="molecule type" value="Genomic_DNA"/>
</dbReference>
<dbReference type="Proteomes" id="UP000188613">
    <property type="component" value="Unassembled WGS sequence"/>
</dbReference>
<keyword evidence="2" id="KW-1185">Reference proteome</keyword>
<gene>
    <name evidence="1" type="ORF">BTO28_08760</name>
</gene>
<accession>A0A1V2A7S8</accession>
<evidence type="ECO:0000313" key="2">
    <source>
        <dbReference type="Proteomes" id="UP000188613"/>
    </source>
</evidence>
<organism evidence="1 2">
    <name type="scientific">Domibacillus epiphyticus</name>
    <dbReference type="NCBI Taxonomy" id="1714355"/>
    <lineage>
        <taxon>Bacteria</taxon>
        <taxon>Bacillati</taxon>
        <taxon>Bacillota</taxon>
        <taxon>Bacilli</taxon>
        <taxon>Bacillales</taxon>
        <taxon>Bacillaceae</taxon>
        <taxon>Domibacillus</taxon>
    </lineage>
</organism>
<proteinExistence type="predicted"/>
<dbReference type="AlphaFoldDB" id="A0A1V2A7S8"/>
<sequence>MTSLKSYSELDMLNILITMCFAEKLPNSDNIFHQEGYRIISIDRTIQTSSGSIKYDLVLSSVSKNVTLCFELKGFKASNLSNDQLDRYKGLATDEYIGLAGISSPNSMNHELQTIIGINIENAIRVENYQIKEGYSFPILNFGSKSISLSFRSLKDTQLDERLLKSLSMQEKHPVFIYFDKESSLSDLAYRIIPKVFSYAKVDELTFTVDQIIDDVYCSVKELHRIIGPDVKKAVINKIKQLLKKMSQEEYKDFLSWDSKQQRWNILKINSESHHVTDMAYQRAAGTFIERLKSGAPFTIDKVVPEGQLSIFDFEEDIEHSL</sequence>
<dbReference type="RefSeq" id="WP_076765341.1">
    <property type="nucleotide sequence ID" value="NZ_MSFI01000012.1"/>
</dbReference>
<reference evidence="1 2" key="1">
    <citation type="submission" date="2016-12" db="EMBL/GenBank/DDBJ databases">
        <title>Domibacillus sp. SAB 38T whole genome sequencing.</title>
        <authorList>
            <person name="Verma A."/>
            <person name="Ojha A.K."/>
            <person name="Krishnamurthi S."/>
        </authorList>
    </citation>
    <scope>NUCLEOTIDE SEQUENCE [LARGE SCALE GENOMIC DNA]</scope>
    <source>
        <strain evidence="1 2">SAB 38</strain>
    </source>
</reference>
<name>A0A1V2A7S8_9BACI</name>
<dbReference type="OrthoDB" id="2972582at2"/>
<evidence type="ECO:0000313" key="1">
    <source>
        <dbReference type="EMBL" id="OMP67063.1"/>
    </source>
</evidence>
<protein>
    <submittedName>
        <fullName evidence="1">Uncharacterized protein</fullName>
    </submittedName>
</protein>